<evidence type="ECO:0000313" key="8">
    <source>
        <dbReference type="EMBL" id="PTQ71231.1"/>
    </source>
</evidence>
<proteinExistence type="predicted"/>
<name>A0A2T5HI28_9RHOB</name>
<dbReference type="AlphaFoldDB" id="A0A2T5HI28"/>
<dbReference type="EMBL" id="QAOH01000008">
    <property type="protein sequence ID" value="PTQ71231.1"/>
    <property type="molecule type" value="Genomic_DNA"/>
</dbReference>
<dbReference type="Pfam" id="PF04829">
    <property type="entry name" value="PT-VENN"/>
    <property type="match status" value="1"/>
</dbReference>
<comment type="subcellular location">
    <subcellularLocation>
        <location evidence="1">Target cell</location>
        <location evidence="1">Target cell cytoplasm</location>
    </subcellularLocation>
</comment>
<dbReference type="Proteomes" id="UP000244077">
    <property type="component" value="Unassembled WGS sequence"/>
</dbReference>
<keyword evidence="9" id="KW-1185">Reference proteome</keyword>
<dbReference type="InterPro" id="IPR006914">
    <property type="entry name" value="VENN_dom"/>
</dbReference>
<dbReference type="CDD" id="cd20727">
    <property type="entry name" value="CDI_toxin_Bp_tRNase-like"/>
    <property type="match status" value="1"/>
</dbReference>
<evidence type="ECO:0000259" key="6">
    <source>
        <dbReference type="Pfam" id="PF04830"/>
    </source>
</evidence>
<feature type="domain" description="tRNA nuclease CdiA C-terminal" evidence="7">
    <location>
        <begin position="483"/>
        <end position="556"/>
    </location>
</feature>
<comment type="caution">
    <text evidence="8">The sequence shown here is derived from an EMBL/GenBank/DDBJ whole genome shotgun (WGS) entry which is preliminary data.</text>
</comment>
<evidence type="ECO:0000256" key="4">
    <source>
        <dbReference type="ARBA" id="ARBA00023026"/>
    </source>
</evidence>
<feature type="domain" description="DUF637" evidence="6">
    <location>
        <begin position="69"/>
        <end position="174"/>
    </location>
</feature>
<gene>
    <name evidence="8" type="ORF">C8N42_1083</name>
</gene>
<keyword evidence="3" id="KW-1266">Target cell cytoplasm</keyword>
<dbReference type="Gene3D" id="3.40.1350.120">
    <property type="match status" value="1"/>
</dbReference>
<evidence type="ECO:0000256" key="1">
    <source>
        <dbReference type="ARBA" id="ARBA00004219"/>
    </source>
</evidence>
<accession>A0A2T5HI28</accession>
<dbReference type="InterPro" id="IPR006915">
    <property type="entry name" value="DUF637_hemagglutn_put"/>
</dbReference>
<feature type="domain" description="VENN motif-containing" evidence="5">
    <location>
        <begin position="188"/>
        <end position="235"/>
    </location>
</feature>
<dbReference type="InterPro" id="IPR040559">
    <property type="entry name" value="CdiA_C"/>
</dbReference>
<evidence type="ECO:0000259" key="7">
    <source>
        <dbReference type="Pfam" id="PF18451"/>
    </source>
</evidence>
<evidence type="ECO:0000313" key="9">
    <source>
        <dbReference type="Proteomes" id="UP000244077"/>
    </source>
</evidence>
<keyword evidence="4" id="KW-0843">Virulence</keyword>
<organism evidence="8 9">
    <name type="scientific">Celeribacter persicus</name>
    <dbReference type="NCBI Taxonomy" id="1651082"/>
    <lineage>
        <taxon>Bacteria</taxon>
        <taxon>Pseudomonadati</taxon>
        <taxon>Pseudomonadota</taxon>
        <taxon>Alphaproteobacteria</taxon>
        <taxon>Rhodobacterales</taxon>
        <taxon>Roseobacteraceae</taxon>
        <taxon>Celeribacter</taxon>
    </lineage>
</organism>
<protein>
    <submittedName>
        <fullName evidence="8">VENN motif-containing pre-toxin protein</fullName>
    </submittedName>
</protein>
<evidence type="ECO:0000259" key="5">
    <source>
        <dbReference type="Pfam" id="PF04829"/>
    </source>
</evidence>
<dbReference type="Pfam" id="PF04830">
    <property type="entry name" value="DUF637"/>
    <property type="match status" value="1"/>
</dbReference>
<keyword evidence="2" id="KW-0800">Toxin</keyword>
<evidence type="ECO:0000256" key="3">
    <source>
        <dbReference type="ARBA" id="ARBA00022913"/>
    </source>
</evidence>
<dbReference type="GO" id="GO:0090729">
    <property type="term" value="F:toxin activity"/>
    <property type="evidence" value="ECO:0007669"/>
    <property type="project" value="UniProtKB-KW"/>
</dbReference>
<sequence length="557" mass="57461">MFWRSDRTVMRALVNSRLHIFLTYLLTLLTAVHLAFMPAQAGGYRLSGPAAGIGLEDILGEIPENSVLNNALISGFGNGNLTMANILEGALDGAISSGLSSAVYGTDFMEGFSSSLVNTVVNLTLADVQFEIGELFKGGANGGEGSLGHALLHGLAGCAAAEAQGADCAAGAAGGIAASLISKMSEAGDLSVEETQRLASLSGAIAGFVFSGGEAQNVTAGSSVSVSAVLNNYLKHTDLAEMLEELAECRAQEGGCSRDEERAIALHYANVGLMNDKELAATCYTNECIDRFMAEAATYDEVISALRDNSPIAASYLSHSGSLFVSGPAQEQLARNIDFMNGYEDYSAVQCDALSEEACATAYTEAYADYLGDAEIAETVKEFIAFVTGAAVLGPSVCRVTPRVCLALGVADVVECASGNLLACSPGPSFPKTRVGATNNGGALRVTAANPSVSELRAAEHMAGLGRNVELRDPVGTRAGGGTSDLLVDGVPYDVYTPTSANPNRIISAVAKKNDQATGVVVDLSNSPVTREQLGDVLARVNGAGATNITDIVIIGK</sequence>
<evidence type="ECO:0000256" key="2">
    <source>
        <dbReference type="ARBA" id="ARBA00022656"/>
    </source>
</evidence>
<reference evidence="8 9" key="1">
    <citation type="submission" date="2018-04" db="EMBL/GenBank/DDBJ databases">
        <title>Genomic Encyclopedia of Archaeal and Bacterial Type Strains, Phase II (KMG-II): from individual species to whole genera.</title>
        <authorList>
            <person name="Goeker M."/>
        </authorList>
    </citation>
    <scope>NUCLEOTIDE SEQUENCE [LARGE SCALE GENOMIC DNA]</scope>
    <source>
        <strain evidence="8 9">DSM 100434</strain>
    </source>
</reference>
<dbReference type="Pfam" id="PF18451">
    <property type="entry name" value="CdiA_C"/>
    <property type="match status" value="1"/>
</dbReference>